<feature type="binding site" description="axial binding residue" evidence="9">
    <location>
        <position position="144"/>
    </location>
    <ligand>
        <name>heme c</name>
        <dbReference type="ChEBI" id="CHEBI:61717"/>
        <label>2</label>
    </ligand>
    <ligandPart>
        <name>Fe</name>
        <dbReference type="ChEBI" id="CHEBI:18248"/>
    </ligandPart>
</feature>
<dbReference type="GO" id="GO:0042597">
    <property type="term" value="C:periplasmic space"/>
    <property type="evidence" value="ECO:0007669"/>
    <property type="project" value="UniProtKB-SubCell"/>
</dbReference>
<feature type="domain" description="Cytochrome c" evidence="11">
    <location>
        <begin position="23"/>
        <end position="108"/>
    </location>
</feature>
<dbReference type="InterPro" id="IPR036909">
    <property type="entry name" value="Cyt_c-like_dom_sf"/>
</dbReference>
<dbReference type="GO" id="GO:0020037">
    <property type="term" value="F:heme binding"/>
    <property type="evidence" value="ECO:0007669"/>
    <property type="project" value="InterPro"/>
</dbReference>
<dbReference type="SUPFAM" id="SSF46626">
    <property type="entry name" value="Cytochrome c"/>
    <property type="match status" value="2"/>
</dbReference>
<dbReference type="GO" id="GO:0009055">
    <property type="term" value="F:electron transfer activity"/>
    <property type="evidence" value="ECO:0007669"/>
    <property type="project" value="InterPro"/>
</dbReference>
<dbReference type="GO" id="GO:0005506">
    <property type="term" value="F:iron ion binding"/>
    <property type="evidence" value="ECO:0007669"/>
    <property type="project" value="InterPro"/>
</dbReference>
<feature type="binding site" description="axial binding residue" evidence="9">
    <location>
        <position position="85"/>
    </location>
    <ligand>
        <name>heme c</name>
        <dbReference type="ChEBI" id="CHEBI:61717"/>
        <label>1</label>
    </ligand>
    <ligandPart>
        <name>Fe</name>
        <dbReference type="ChEBI" id="CHEBI:18248"/>
    </ligandPart>
</feature>
<protein>
    <submittedName>
        <fullName evidence="12">Cytochrome c4</fullName>
    </submittedName>
</protein>
<keyword evidence="5" id="KW-0574">Periplasm</keyword>
<feature type="signal peptide" evidence="10">
    <location>
        <begin position="1"/>
        <end position="20"/>
    </location>
</feature>
<dbReference type="Proteomes" id="UP000287823">
    <property type="component" value="Unassembled WGS sequence"/>
</dbReference>
<evidence type="ECO:0000256" key="4">
    <source>
        <dbReference type="ARBA" id="ARBA00022723"/>
    </source>
</evidence>
<keyword evidence="6" id="KW-0249">Electron transport</keyword>
<evidence type="ECO:0000259" key="11">
    <source>
        <dbReference type="PROSITE" id="PS51007"/>
    </source>
</evidence>
<dbReference type="PANTHER" id="PTHR33751">
    <property type="entry name" value="CBB3-TYPE CYTOCHROME C OXIDASE SUBUNIT FIXP"/>
    <property type="match status" value="1"/>
</dbReference>
<comment type="caution">
    <text evidence="12">The sequence shown here is derived from an EMBL/GenBank/DDBJ whole genome shotgun (WGS) entry which is preliminary data.</text>
</comment>
<evidence type="ECO:0000256" key="5">
    <source>
        <dbReference type="ARBA" id="ARBA00022764"/>
    </source>
</evidence>
<evidence type="ECO:0000256" key="8">
    <source>
        <dbReference type="PIRSR" id="PIRSR000005-1"/>
    </source>
</evidence>
<feature type="binding site" description="covalent" evidence="8">
    <location>
        <position position="140"/>
    </location>
    <ligand>
        <name>heme c</name>
        <dbReference type="ChEBI" id="CHEBI:61717"/>
        <label>2</label>
    </ligand>
</feature>
<name>A0A432WJ52_9GAMM</name>
<dbReference type="AlphaFoldDB" id="A0A432WJ52"/>
<organism evidence="12 13">
    <name type="scientific">Aliidiomarina soli</name>
    <dbReference type="NCBI Taxonomy" id="1928574"/>
    <lineage>
        <taxon>Bacteria</taxon>
        <taxon>Pseudomonadati</taxon>
        <taxon>Pseudomonadota</taxon>
        <taxon>Gammaproteobacteria</taxon>
        <taxon>Alteromonadales</taxon>
        <taxon>Idiomarinaceae</taxon>
        <taxon>Aliidiomarina</taxon>
    </lineage>
</organism>
<dbReference type="Gene3D" id="1.10.760.10">
    <property type="entry name" value="Cytochrome c-like domain"/>
    <property type="match status" value="2"/>
</dbReference>
<evidence type="ECO:0000256" key="10">
    <source>
        <dbReference type="SAM" id="SignalP"/>
    </source>
</evidence>
<dbReference type="PIRSF" id="PIRSF000005">
    <property type="entry name" value="Cytochrome_c4"/>
    <property type="match status" value="1"/>
</dbReference>
<feature type="chain" id="PRO_5019360316" evidence="10">
    <location>
        <begin position="21"/>
        <end position="210"/>
    </location>
</feature>
<dbReference type="InterPro" id="IPR008168">
    <property type="entry name" value="Cyt_C_IC"/>
</dbReference>
<evidence type="ECO:0000313" key="12">
    <source>
        <dbReference type="EMBL" id="RUO33699.1"/>
    </source>
</evidence>
<keyword evidence="13" id="KW-1185">Reference proteome</keyword>
<dbReference type="Pfam" id="PF00034">
    <property type="entry name" value="Cytochrom_C"/>
    <property type="match status" value="2"/>
</dbReference>
<dbReference type="EMBL" id="PIPO01000002">
    <property type="protein sequence ID" value="RUO33699.1"/>
    <property type="molecule type" value="Genomic_DNA"/>
</dbReference>
<keyword evidence="7 9" id="KW-0408">Iron</keyword>
<keyword evidence="2" id="KW-0813">Transport</keyword>
<evidence type="ECO:0000256" key="3">
    <source>
        <dbReference type="ARBA" id="ARBA00022617"/>
    </source>
</evidence>
<feature type="domain" description="Cytochrome c" evidence="11">
    <location>
        <begin position="119"/>
        <end position="210"/>
    </location>
</feature>
<keyword evidence="4 9" id="KW-0479">Metal-binding</keyword>
<sequence length="210" mass="22771">MKKFAILCGVVLFASNAALAEEGDIERGQELTQTCAACHGADGNSPSGDFPTIAGQHNKYTIKQLHDFQTGNESQGERGRYNVLMADQVAGLSEQDIRDLAAYFAAQEHEIIGTDLSEEEQAQAQALYMGGDEERGITACAACHGPRGNGMGLAAFPMISGQHAAYTRTALEQFRSEERSNDPNAMMRDIASRLSDEDIELLSRYISGLY</sequence>
<evidence type="ECO:0000256" key="7">
    <source>
        <dbReference type="ARBA" id="ARBA00023004"/>
    </source>
</evidence>
<feature type="binding site" description="axial binding residue" evidence="9">
    <location>
        <position position="187"/>
    </location>
    <ligand>
        <name>heme c</name>
        <dbReference type="ChEBI" id="CHEBI:61717"/>
        <label>2</label>
    </ligand>
    <ligandPart>
        <name>Fe</name>
        <dbReference type="ChEBI" id="CHEBI:18248"/>
    </ligandPart>
</feature>
<evidence type="ECO:0000256" key="6">
    <source>
        <dbReference type="ARBA" id="ARBA00022982"/>
    </source>
</evidence>
<comment type="subcellular location">
    <subcellularLocation>
        <location evidence="1">Periplasm</location>
    </subcellularLocation>
</comment>
<evidence type="ECO:0000256" key="9">
    <source>
        <dbReference type="PIRSR" id="PIRSR000005-2"/>
    </source>
</evidence>
<dbReference type="PROSITE" id="PS51007">
    <property type="entry name" value="CYTC"/>
    <property type="match status" value="2"/>
</dbReference>
<keyword evidence="10" id="KW-0732">Signal</keyword>
<dbReference type="InterPro" id="IPR009056">
    <property type="entry name" value="Cyt_c-like_dom"/>
</dbReference>
<feature type="binding site" description="covalent" evidence="8">
    <location>
        <position position="143"/>
    </location>
    <ligand>
        <name>heme c</name>
        <dbReference type="ChEBI" id="CHEBI:61717"/>
        <label>2</label>
    </ligand>
</feature>
<evidence type="ECO:0000256" key="1">
    <source>
        <dbReference type="ARBA" id="ARBA00004418"/>
    </source>
</evidence>
<keyword evidence="3 8" id="KW-0349">Heme</keyword>
<reference evidence="12 13" key="1">
    <citation type="journal article" date="2011" name="Front. Microbiol.">
        <title>Genomic signatures of strain selection and enhancement in Bacillus atrophaeus var. globigii, a historical biowarfare simulant.</title>
        <authorList>
            <person name="Gibbons H.S."/>
            <person name="Broomall S.M."/>
            <person name="McNew L.A."/>
            <person name="Daligault H."/>
            <person name="Chapman C."/>
            <person name="Bruce D."/>
            <person name="Karavis M."/>
            <person name="Krepps M."/>
            <person name="McGregor P.A."/>
            <person name="Hong C."/>
            <person name="Park K.H."/>
            <person name="Akmal A."/>
            <person name="Feldman A."/>
            <person name="Lin J.S."/>
            <person name="Chang W.E."/>
            <person name="Higgs B.W."/>
            <person name="Demirev P."/>
            <person name="Lindquist J."/>
            <person name="Liem A."/>
            <person name="Fochler E."/>
            <person name="Read T.D."/>
            <person name="Tapia R."/>
            <person name="Johnson S."/>
            <person name="Bishop-Lilly K.A."/>
            <person name="Detter C."/>
            <person name="Han C."/>
            <person name="Sozhamannan S."/>
            <person name="Rosenzweig C.N."/>
            <person name="Skowronski E.W."/>
        </authorList>
    </citation>
    <scope>NUCLEOTIDE SEQUENCE [LARGE SCALE GENOMIC DNA]</scope>
    <source>
        <strain evidence="12 13">Y4G10-17</strain>
    </source>
</reference>
<dbReference type="RefSeq" id="WP_126798267.1">
    <property type="nucleotide sequence ID" value="NZ_PIPO01000002.1"/>
</dbReference>
<feature type="binding site" description="covalent" evidence="8">
    <location>
        <position position="35"/>
    </location>
    <ligand>
        <name>heme c</name>
        <dbReference type="ChEBI" id="CHEBI:61717"/>
        <label>1</label>
    </ligand>
</feature>
<dbReference type="InterPro" id="IPR050597">
    <property type="entry name" value="Cytochrome_c_Oxidase_Subunit"/>
</dbReference>
<feature type="binding site" description="axial binding residue" evidence="9">
    <location>
        <position position="39"/>
    </location>
    <ligand>
        <name>heme c</name>
        <dbReference type="ChEBI" id="CHEBI:61717"/>
        <label>1</label>
    </ligand>
    <ligandPart>
        <name>Fe</name>
        <dbReference type="ChEBI" id="CHEBI:18248"/>
    </ligandPart>
</feature>
<feature type="binding site" description="covalent" evidence="8">
    <location>
        <position position="38"/>
    </location>
    <ligand>
        <name>heme c</name>
        <dbReference type="ChEBI" id="CHEBI:61717"/>
        <label>1</label>
    </ligand>
</feature>
<evidence type="ECO:0000313" key="13">
    <source>
        <dbReference type="Proteomes" id="UP000287823"/>
    </source>
</evidence>
<dbReference type="InterPro" id="IPR024167">
    <property type="entry name" value="Cytochrome_c4-like"/>
</dbReference>
<evidence type="ECO:0000256" key="2">
    <source>
        <dbReference type="ARBA" id="ARBA00022448"/>
    </source>
</evidence>
<proteinExistence type="predicted"/>
<dbReference type="PANTHER" id="PTHR33751:SF9">
    <property type="entry name" value="CYTOCHROME C4"/>
    <property type="match status" value="1"/>
</dbReference>
<gene>
    <name evidence="12" type="ORF">CWE14_04335</name>
</gene>
<accession>A0A432WJ52</accession>
<dbReference type="PRINTS" id="PR00605">
    <property type="entry name" value="CYTCHROMECIC"/>
</dbReference>
<comment type="PTM">
    <text evidence="8">Binds 2 heme c groups covalently per subunit.</text>
</comment>